<name>A0A0C9V3M6_SPHS4</name>
<feature type="region of interest" description="Disordered" evidence="1">
    <location>
        <begin position="255"/>
        <end position="276"/>
    </location>
</feature>
<keyword evidence="4" id="KW-1185">Reference proteome</keyword>
<proteinExistence type="predicted"/>
<organism evidence="3 4">
    <name type="scientific">Sphaerobolus stellatus (strain SS14)</name>
    <dbReference type="NCBI Taxonomy" id="990650"/>
    <lineage>
        <taxon>Eukaryota</taxon>
        <taxon>Fungi</taxon>
        <taxon>Dikarya</taxon>
        <taxon>Basidiomycota</taxon>
        <taxon>Agaricomycotina</taxon>
        <taxon>Agaricomycetes</taxon>
        <taxon>Phallomycetidae</taxon>
        <taxon>Geastrales</taxon>
        <taxon>Sphaerobolaceae</taxon>
        <taxon>Sphaerobolus</taxon>
    </lineage>
</organism>
<keyword evidence="2" id="KW-1133">Transmembrane helix</keyword>
<protein>
    <submittedName>
        <fullName evidence="3">Uncharacterized protein</fullName>
    </submittedName>
</protein>
<sequence>MHSGDTILTDIQFRYLSRKSLRWYGQIPWRLPHNSSHTSYSIDGEPPVNFNLSGIPPPNDTTTANAQVILTLLGLSPGPHTLKVVYKGSSSEVPMSIQYFTATSGSYEDIPGTPGGRPAQVPFTTSQVSTSTTANSNGGRIAPIVGGMLGGLLLLMLPLFGIWFRRHKARLRLFAGEENVEPEPFISSLGSLNGPLTIKNPGEQRQTAIQERLTGSGEPNRRILVAQTPGHNESHTSNVRHSSLSILRHEDSGLRIASPDDNEHISLELPPEYTPQ</sequence>
<feature type="transmembrane region" description="Helical" evidence="2">
    <location>
        <begin position="141"/>
        <end position="164"/>
    </location>
</feature>
<dbReference type="OrthoDB" id="3013353at2759"/>
<evidence type="ECO:0000256" key="1">
    <source>
        <dbReference type="SAM" id="MobiDB-lite"/>
    </source>
</evidence>
<keyword evidence="2" id="KW-0812">Transmembrane</keyword>
<dbReference type="EMBL" id="KN837179">
    <property type="protein sequence ID" value="KIJ36342.1"/>
    <property type="molecule type" value="Genomic_DNA"/>
</dbReference>
<accession>A0A0C9V3M6</accession>
<keyword evidence="2" id="KW-0472">Membrane</keyword>
<reference evidence="3 4" key="1">
    <citation type="submission" date="2014-06" db="EMBL/GenBank/DDBJ databases">
        <title>Evolutionary Origins and Diversification of the Mycorrhizal Mutualists.</title>
        <authorList>
            <consortium name="DOE Joint Genome Institute"/>
            <consortium name="Mycorrhizal Genomics Consortium"/>
            <person name="Kohler A."/>
            <person name="Kuo A."/>
            <person name="Nagy L.G."/>
            <person name="Floudas D."/>
            <person name="Copeland A."/>
            <person name="Barry K.W."/>
            <person name="Cichocki N."/>
            <person name="Veneault-Fourrey C."/>
            <person name="LaButti K."/>
            <person name="Lindquist E.A."/>
            <person name="Lipzen A."/>
            <person name="Lundell T."/>
            <person name="Morin E."/>
            <person name="Murat C."/>
            <person name="Riley R."/>
            <person name="Ohm R."/>
            <person name="Sun H."/>
            <person name="Tunlid A."/>
            <person name="Henrissat B."/>
            <person name="Grigoriev I.V."/>
            <person name="Hibbett D.S."/>
            <person name="Martin F."/>
        </authorList>
    </citation>
    <scope>NUCLEOTIDE SEQUENCE [LARGE SCALE GENOMIC DNA]</scope>
    <source>
        <strain evidence="3 4">SS14</strain>
    </source>
</reference>
<gene>
    <name evidence="3" type="ORF">M422DRAFT_261297</name>
</gene>
<dbReference type="HOGENOM" id="CLU_036313_2_0_1"/>
<evidence type="ECO:0000313" key="4">
    <source>
        <dbReference type="Proteomes" id="UP000054279"/>
    </source>
</evidence>
<dbReference type="Proteomes" id="UP000054279">
    <property type="component" value="Unassembled WGS sequence"/>
</dbReference>
<evidence type="ECO:0000256" key="2">
    <source>
        <dbReference type="SAM" id="Phobius"/>
    </source>
</evidence>
<evidence type="ECO:0000313" key="3">
    <source>
        <dbReference type="EMBL" id="KIJ36342.1"/>
    </source>
</evidence>
<dbReference type="AlphaFoldDB" id="A0A0C9V3M6"/>